<dbReference type="EMBL" id="SRLO01000144">
    <property type="protein sequence ID" value="TNN71907.1"/>
    <property type="molecule type" value="Genomic_DNA"/>
</dbReference>
<name>A0A4Z2I1P6_9TELE</name>
<keyword evidence="2" id="KW-1185">Reference proteome</keyword>
<gene>
    <name evidence="1" type="ORF">EYF80_017914</name>
</gene>
<evidence type="ECO:0000313" key="2">
    <source>
        <dbReference type="Proteomes" id="UP000314294"/>
    </source>
</evidence>
<sequence>MNIAFGSFANGAFTDAAAHSAHEYGPGLQLRGVSEEEVLLPGAELSTSRRSSHCRSKGKQSRFWISPLAAVPLSRPITVRLRFATEARQGGGLSLSTRRLSGRGAHWPASMHMWEAEFFISPAAAQIKEEHRAGSALTEKRQLSEILSSCRGRLSNSEDESVADGENGYSIPPATGLPALWDMKRKQAVEWCN</sequence>
<evidence type="ECO:0000313" key="1">
    <source>
        <dbReference type="EMBL" id="TNN71907.1"/>
    </source>
</evidence>
<dbReference type="Proteomes" id="UP000314294">
    <property type="component" value="Unassembled WGS sequence"/>
</dbReference>
<accession>A0A4Z2I1P6</accession>
<protein>
    <submittedName>
        <fullName evidence="1">Uncharacterized protein</fullName>
    </submittedName>
</protein>
<proteinExistence type="predicted"/>
<dbReference type="AlphaFoldDB" id="A0A4Z2I1P6"/>
<reference evidence="1 2" key="1">
    <citation type="submission" date="2019-03" db="EMBL/GenBank/DDBJ databases">
        <title>First draft genome of Liparis tanakae, snailfish: a comprehensive survey of snailfish specific genes.</title>
        <authorList>
            <person name="Kim W."/>
            <person name="Song I."/>
            <person name="Jeong J.-H."/>
            <person name="Kim D."/>
            <person name="Kim S."/>
            <person name="Ryu S."/>
            <person name="Song J.Y."/>
            <person name="Lee S.K."/>
        </authorList>
    </citation>
    <scope>NUCLEOTIDE SEQUENCE [LARGE SCALE GENOMIC DNA]</scope>
    <source>
        <tissue evidence="1">Muscle</tissue>
    </source>
</reference>
<organism evidence="1 2">
    <name type="scientific">Liparis tanakae</name>
    <name type="common">Tanaka's snailfish</name>
    <dbReference type="NCBI Taxonomy" id="230148"/>
    <lineage>
        <taxon>Eukaryota</taxon>
        <taxon>Metazoa</taxon>
        <taxon>Chordata</taxon>
        <taxon>Craniata</taxon>
        <taxon>Vertebrata</taxon>
        <taxon>Euteleostomi</taxon>
        <taxon>Actinopterygii</taxon>
        <taxon>Neopterygii</taxon>
        <taxon>Teleostei</taxon>
        <taxon>Neoteleostei</taxon>
        <taxon>Acanthomorphata</taxon>
        <taxon>Eupercaria</taxon>
        <taxon>Perciformes</taxon>
        <taxon>Cottioidei</taxon>
        <taxon>Cottales</taxon>
        <taxon>Liparidae</taxon>
        <taxon>Liparis</taxon>
    </lineage>
</organism>
<comment type="caution">
    <text evidence="1">The sequence shown here is derived from an EMBL/GenBank/DDBJ whole genome shotgun (WGS) entry which is preliminary data.</text>
</comment>